<name>A0A834Y902_TETSI</name>
<dbReference type="AlphaFoldDB" id="A0A834Y902"/>
<reference evidence="1 2" key="1">
    <citation type="submission" date="2020-04" db="EMBL/GenBank/DDBJ databases">
        <title>Plant Genome Project.</title>
        <authorList>
            <person name="Zhang R.-G."/>
        </authorList>
    </citation>
    <scope>NUCLEOTIDE SEQUENCE [LARGE SCALE GENOMIC DNA]</scope>
    <source>
        <strain evidence="1">YNK0</strain>
        <tissue evidence="1">Leaf</tissue>
    </source>
</reference>
<protein>
    <submittedName>
        <fullName evidence="1">Uncharacterized protein</fullName>
    </submittedName>
</protein>
<accession>A0A834Y902</accession>
<proteinExistence type="predicted"/>
<dbReference type="EMBL" id="JABCRI010000038">
    <property type="protein sequence ID" value="KAF8376819.1"/>
    <property type="molecule type" value="Genomic_DNA"/>
</dbReference>
<gene>
    <name evidence="1" type="ORF">HHK36_031506</name>
</gene>
<evidence type="ECO:0000313" key="2">
    <source>
        <dbReference type="Proteomes" id="UP000655225"/>
    </source>
</evidence>
<keyword evidence="2" id="KW-1185">Reference proteome</keyword>
<comment type="caution">
    <text evidence="1">The sequence shown here is derived from an EMBL/GenBank/DDBJ whole genome shotgun (WGS) entry which is preliminary data.</text>
</comment>
<organism evidence="1 2">
    <name type="scientific">Tetracentron sinense</name>
    <name type="common">Spur-leaf</name>
    <dbReference type="NCBI Taxonomy" id="13715"/>
    <lineage>
        <taxon>Eukaryota</taxon>
        <taxon>Viridiplantae</taxon>
        <taxon>Streptophyta</taxon>
        <taxon>Embryophyta</taxon>
        <taxon>Tracheophyta</taxon>
        <taxon>Spermatophyta</taxon>
        <taxon>Magnoliopsida</taxon>
        <taxon>Trochodendrales</taxon>
        <taxon>Trochodendraceae</taxon>
        <taxon>Tetracentron</taxon>
    </lineage>
</organism>
<evidence type="ECO:0000313" key="1">
    <source>
        <dbReference type="EMBL" id="KAF8376819.1"/>
    </source>
</evidence>
<sequence length="51" mass="5761">MLRLSRSSLAHLIQGKREKPQLDGILGGFVDLSEGCGVYSKIKFQREVDHF</sequence>
<dbReference type="Proteomes" id="UP000655225">
    <property type="component" value="Unassembled WGS sequence"/>
</dbReference>